<keyword evidence="1" id="KW-0175">Coiled coil</keyword>
<reference evidence="3 4" key="1">
    <citation type="submission" date="2019-07" db="EMBL/GenBank/DDBJ databases">
        <title>Whole genome shotgun sequence of Chryseobacterium hagamense NBRC 105253.</title>
        <authorList>
            <person name="Hosoyama A."/>
            <person name="Uohara A."/>
            <person name="Ohji S."/>
            <person name="Ichikawa N."/>
        </authorList>
    </citation>
    <scope>NUCLEOTIDE SEQUENCE [LARGE SCALE GENOMIC DNA]</scope>
    <source>
        <strain evidence="3 4">NBRC 105253</strain>
    </source>
</reference>
<keyword evidence="4" id="KW-1185">Reference proteome</keyword>
<feature type="transmembrane region" description="Helical" evidence="2">
    <location>
        <begin position="132"/>
        <end position="151"/>
    </location>
</feature>
<dbReference type="RefSeq" id="WP_146941789.1">
    <property type="nucleotide sequence ID" value="NZ_BJYJ01000013.1"/>
</dbReference>
<proteinExistence type="predicted"/>
<dbReference type="EMBL" id="BJYJ01000013">
    <property type="protein sequence ID" value="GEN76723.1"/>
    <property type="molecule type" value="Genomic_DNA"/>
</dbReference>
<feature type="transmembrane region" description="Helical" evidence="2">
    <location>
        <begin position="99"/>
        <end position="120"/>
    </location>
</feature>
<dbReference type="AlphaFoldDB" id="A0A511YNE8"/>
<accession>A0A511YNE8</accession>
<organism evidence="3 4">
    <name type="scientific">Chryseobacterium hagamense</name>
    <dbReference type="NCBI Taxonomy" id="395935"/>
    <lineage>
        <taxon>Bacteria</taxon>
        <taxon>Pseudomonadati</taxon>
        <taxon>Bacteroidota</taxon>
        <taxon>Flavobacteriia</taxon>
        <taxon>Flavobacteriales</taxon>
        <taxon>Weeksellaceae</taxon>
        <taxon>Chryseobacterium group</taxon>
        <taxon>Chryseobacterium</taxon>
    </lineage>
</organism>
<evidence type="ECO:0000313" key="3">
    <source>
        <dbReference type="EMBL" id="GEN76723.1"/>
    </source>
</evidence>
<feature type="transmembrane region" description="Helical" evidence="2">
    <location>
        <begin position="195"/>
        <end position="214"/>
    </location>
</feature>
<dbReference type="Proteomes" id="UP000321863">
    <property type="component" value="Unassembled WGS sequence"/>
</dbReference>
<feature type="transmembrane region" description="Helical" evidence="2">
    <location>
        <begin position="166"/>
        <end position="183"/>
    </location>
</feature>
<sequence>MPIFLSAMVQKKVLQKLTDPELERYLREDSRFTPEAMKLAAEILEERGRIFTDDEKFRIRKLIRKKNEDEERKRLEQEELQKDHITEDPEAVRLHSRELIMLFGLCLGFISGAILLSLNLFKLKKYKEGTGIIFLGIAYSIIQYFGIPLMYETGTSGKTTVFNRSPELLFAVTGFLLLYFLWIETIKKLPYRKNSLMVPMIIGSLSAFLSYMNYYGYSPSYLFVILAR</sequence>
<keyword evidence="2" id="KW-1133">Transmembrane helix</keyword>
<feature type="coiled-coil region" evidence="1">
    <location>
        <begin position="59"/>
        <end position="88"/>
    </location>
</feature>
<name>A0A511YNE8_9FLAO</name>
<gene>
    <name evidence="3" type="ORF">CHA01nite_24630</name>
</gene>
<evidence type="ECO:0000256" key="1">
    <source>
        <dbReference type="SAM" id="Coils"/>
    </source>
</evidence>
<evidence type="ECO:0000256" key="2">
    <source>
        <dbReference type="SAM" id="Phobius"/>
    </source>
</evidence>
<keyword evidence="2" id="KW-0472">Membrane</keyword>
<comment type="caution">
    <text evidence="3">The sequence shown here is derived from an EMBL/GenBank/DDBJ whole genome shotgun (WGS) entry which is preliminary data.</text>
</comment>
<dbReference type="OrthoDB" id="1253310at2"/>
<evidence type="ECO:0000313" key="4">
    <source>
        <dbReference type="Proteomes" id="UP000321863"/>
    </source>
</evidence>
<keyword evidence="2" id="KW-0812">Transmembrane</keyword>
<protein>
    <submittedName>
        <fullName evidence="3">Uncharacterized protein</fullName>
    </submittedName>
</protein>